<keyword evidence="1" id="KW-0812">Transmembrane</keyword>
<evidence type="ECO:0000313" key="3">
    <source>
        <dbReference type="Proteomes" id="UP000013827"/>
    </source>
</evidence>
<dbReference type="PaxDb" id="2903-EOD36702"/>
<evidence type="ECO:0000256" key="1">
    <source>
        <dbReference type="SAM" id="Phobius"/>
    </source>
</evidence>
<keyword evidence="1" id="KW-1133">Transmembrane helix</keyword>
<sequence>MTKGQMGSLQQRASAALGVKNEAHAMQDVELRNETNVLLVPLIAGLQHKSVVNQLLALMSLSYAALSLVLIVLLSYPDRPCVDEDDRDCEATPRSVFHNLEFWGTFAFSVTEIMISLNVAGALVASTLVAINLEFFEYPSHQIEYSHAILAAGVDVILLMSLVEGEEQRQSDRIIGILGITFSGLCMVAAIVQISLYNGMGMDEDNVPIGETPGHFVEFSFDFDNVFRCDQEQLRLLTTKDREIQIKVDLGELEEFSKRRDTLSNSIVEKLVEKSRNA</sequence>
<dbReference type="EnsemblProtists" id="EOD36702">
    <property type="protein sequence ID" value="EOD36702"/>
    <property type="gene ID" value="EMIHUDRAFT_200858"/>
</dbReference>
<feature type="transmembrane region" description="Helical" evidence="1">
    <location>
        <begin position="145"/>
        <end position="162"/>
    </location>
</feature>
<reference evidence="3" key="1">
    <citation type="journal article" date="2013" name="Nature">
        <title>Pan genome of the phytoplankton Emiliania underpins its global distribution.</title>
        <authorList>
            <person name="Read B.A."/>
            <person name="Kegel J."/>
            <person name="Klute M.J."/>
            <person name="Kuo A."/>
            <person name="Lefebvre S.C."/>
            <person name="Maumus F."/>
            <person name="Mayer C."/>
            <person name="Miller J."/>
            <person name="Monier A."/>
            <person name="Salamov A."/>
            <person name="Young J."/>
            <person name="Aguilar M."/>
            <person name="Claverie J.M."/>
            <person name="Frickenhaus S."/>
            <person name="Gonzalez K."/>
            <person name="Herman E.K."/>
            <person name="Lin Y.C."/>
            <person name="Napier J."/>
            <person name="Ogata H."/>
            <person name="Sarno A.F."/>
            <person name="Shmutz J."/>
            <person name="Schroeder D."/>
            <person name="de Vargas C."/>
            <person name="Verret F."/>
            <person name="von Dassow P."/>
            <person name="Valentin K."/>
            <person name="Van de Peer Y."/>
            <person name="Wheeler G."/>
            <person name="Dacks J.B."/>
            <person name="Delwiche C.F."/>
            <person name="Dyhrman S.T."/>
            <person name="Glockner G."/>
            <person name="John U."/>
            <person name="Richards T."/>
            <person name="Worden A.Z."/>
            <person name="Zhang X."/>
            <person name="Grigoriev I.V."/>
            <person name="Allen A.E."/>
            <person name="Bidle K."/>
            <person name="Borodovsky M."/>
            <person name="Bowler C."/>
            <person name="Brownlee C."/>
            <person name="Cock J.M."/>
            <person name="Elias M."/>
            <person name="Gladyshev V.N."/>
            <person name="Groth M."/>
            <person name="Guda C."/>
            <person name="Hadaegh A."/>
            <person name="Iglesias-Rodriguez M.D."/>
            <person name="Jenkins J."/>
            <person name="Jones B.M."/>
            <person name="Lawson T."/>
            <person name="Leese F."/>
            <person name="Lindquist E."/>
            <person name="Lobanov A."/>
            <person name="Lomsadze A."/>
            <person name="Malik S.B."/>
            <person name="Marsh M.E."/>
            <person name="Mackinder L."/>
            <person name="Mock T."/>
            <person name="Mueller-Roeber B."/>
            <person name="Pagarete A."/>
            <person name="Parker M."/>
            <person name="Probert I."/>
            <person name="Quesneville H."/>
            <person name="Raines C."/>
            <person name="Rensing S.A."/>
            <person name="Riano-Pachon D.M."/>
            <person name="Richier S."/>
            <person name="Rokitta S."/>
            <person name="Shiraiwa Y."/>
            <person name="Soanes D.M."/>
            <person name="van der Giezen M."/>
            <person name="Wahlund T.M."/>
            <person name="Williams B."/>
            <person name="Wilson W."/>
            <person name="Wolfe G."/>
            <person name="Wurch L.L."/>
        </authorList>
    </citation>
    <scope>NUCLEOTIDE SEQUENCE</scope>
</reference>
<organism evidence="2 3">
    <name type="scientific">Emiliania huxleyi (strain CCMP1516)</name>
    <dbReference type="NCBI Taxonomy" id="280463"/>
    <lineage>
        <taxon>Eukaryota</taxon>
        <taxon>Haptista</taxon>
        <taxon>Haptophyta</taxon>
        <taxon>Prymnesiophyceae</taxon>
        <taxon>Isochrysidales</taxon>
        <taxon>Noelaerhabdaceae</taxon>
        <taxon>Emiliania</taxon>
    </lineage>
</organism>
<proteinExistence type="predicted"/>
<dbReference type="KEGG" id="ehx:EMIHUDRAFT_200858"/>
<accession>A0A0D3KLR7</accession>
<reference evidence="2" key="2">
    <citation type="submission" date="2024-10" db="UniProtKB">
        <authorList>
            <consortium name="EnsemblProtists"/>
        </authorList>
    </citation>
    <scope>IDENTIFICATION</scope>
</reference>
<dbReference type="HOGENOM" id="CLU_1002666_0_0_1"/>
<feature type="transmembrane region" description="Helical" evidence="1">
    <location>
        <begin position="55"/>
        <end position="76"/>
    </location>
</feature>
<dbReference type="GeneID" id="17281972"/>
<dbReference type="AlphaFoldDB" id="A0A0D3KLR7"/>
<keyword evidence="1" id="KW-0472">Membrane</keyword>
<evidence type="ECO:0000313" key="2">
    <source>
        <dbReference type="EnsemblProtists" id="EOD36702"/>
    </source>
</evidence>
<dbReference type="Proteomes" id="UP000013827">
    <property type="component" value="Unassembled WGS sequence"/>
</dbReference>
<feature type="transmembrane region" description="Helical" evidence="1">
    <location>
        <begin position="174"/>
        <end position="192"/>
    </location>
</feature>
<feature type="transmembrane region" description="Helical" evidence="1">
    <location>
        <begin position="113"/>
        <end position="133"/>
    </location>
</feature>
<keyword evidence="3" id="KW-1185">Reference proteome</keyword>
<name>A0A0D3KLR7_EMIH1</name>
<dbReference type="RefSeq" id="XP_005789131.1">
    <property type="nucleotide sequence ID" value="XM_005789074.1"/>
</dbReference>
<protein>
    <submittedName>
        <fullName evidence="2">Uncharacterized protein</fullName>
    </submittedName>
</protein>